<dbReference type="PANTHER" id="PTHR32268">
    <property type="entry name" value="HOMOSERINE O-ACETYLTRANSFERASE"/>
    <property type="match status" value="1"/>
</dbReference>
<dbReference type="GO" id="GO:0016787">
    <property type="term" value="F:hydrolase activity"/>
    <property type="evidence" value="ECO:0007669"/>
    <property type="project" value="UniProtKB-KW"/>
</dbReference>
<organism evidence="2 3">
    <name type="scientific">Reyranella aquatilis</name>
    <dbReference type="NCBI Taxonomy" id="2035356"/>
    <lineage>
        <taxon>Bacteria</taxon>
        <taxon>Pseudomonadati</taxon>
        <taxon>Pseudomonadota</taxon>
        <taxon>Alphaproteobacteria</taxon>
        <taxon>Hyphomicrobiales</taxon>
        <taxon>Reyranellaceae</taxon>
        <taxon>Reyranella</taxon>
    </lineage>
</organism>
<dbReference type="NCBIfam" id="NF005757">
    <property type="entry name" value="PRK07581.1"/>
    <property type="match status" value="1"/>
</dbReference>
<dbReference type="PANTHER" id="PTHR32268:SF15">
    <property type="entry name" value="HOMOSERINE ACETYLTRANSFERASE FAMILY PROTEIN (AFU_ORTHOLOGUE AFUA_1G15350)"/>
    <property type="match status" value="1"/>
</dbReference>
<keyword evidence="3" id="KW-1185">Reference proteome</keyword>
<reference evidence="2 3" key="1">
    <citation type="submission" date="2021-11" db="EMBL/GenBank/DDBJ databases">
        <authorList>
            <person name="Lee D.-H."/>
            <person name="Kim S.-B."/>
        </authorList>
    </citation>
    <scope>NUCLEOTIDE SEQUENCE [LARGE SCALE GENOMIC DNA]</scope>
    <source>
        <strain evidence="2 3">KCTC 52223</strain>
    </source>
</reference>
<name>A0ABS8KSW8_9HYPH</name>
<dbReference type="InterPro" id="IPR008220">
    <property type="entry name" value="HAT_MetX-like"/>
</dbReference>
<dbReference type="Gene3D" id="3.40.50.1820">
    <property type="entry name" value="alpha/beta hydrolase"/>
    <property type="match status" value="1"/>
</dbReference>
<dbReference type="Pfam" id="PF00561">
    <property type="entry name" value="Abhydrolase_1"/>
    <property type="match status" value="1"/>
</dbReference>
<dbReference type="RefSeq" id="WP_230550385.1">
    <property type="nucleotide sequence ID" value="NZ_JAJISD010000003.1"/>
</dbReference>
<gene>
    <name evidence="2" type="ORF">LJ725_09360</name>
</gene>
<dbReference type="SUPFAM" id="SSF53474">
    <property type="entry name" value="alpha/beta-Hydrolases"/>
    <property type="match status" value="1"/>
</dbReference>
<protein>
    <submittedName>
        <fullName evidence="2">Alpha/beta fold hydrolase</fullName>
    </submittedName>
</protein>
<dbReference type="EMBL" id="JAJISD010000003">
    <property type="protein sequence ID" value="MCC8429174.1"/>
    <property type="molecule type" value="Genomic_DNA"/>
</dbReference>
<evidence type="ECO:0000259" key="1">
    <source>
        <dbReference type="Pfam" id="PF00561"/>
    </source>
</evidence>
<feature type="domain" description="AB hydrolase-1" evidence="1">
    <location>
        <begin position="64"/>
        <end position="184"/>
    </location>
</feature>
<comment type="caution">
    <text evidence="2">The sequence shown here is derived from an EMBL/GenBank/DDBJ whole genome shotgun (WGS) entry which is preliminary data.</text>
</comment>
<dbReference type="InterPro" id="IPR029058">
    <property type="entry name" value="AB_hydrolase_fold"/>
</dbReference>
<accession>A0ABS8KSW8</accession>
<dbReference type="PIRSF" id="PIRSF000443">
    <property type="entry name" value="Homoser_Ac_trans"/>
    <property type="match status" value="1"/>
</dbReference>
<dbReference type="Proteomes" id="UP001198862">
    <property type="component" value="Unassembled WGS sequence"/>
</dbReference>
<proteinExistence type="predicted"/>
<keyword evidence="2" id="KW-0378">Hydrolase</keyword>
<dbReference type="InterPro" id="IPR000073">
    <property type="entry name" value="AB_hydrolase_1"/>
</dbReference>
<evidence type="ECO:0000313" key="3">
    <source>
        <dbReference type="Proteomes" id="UP001198862"/>
    </source>
</evidence>
<sequence length="323" mass="36731">MRTSEGVWSADHVRLQRGGTLKQARIVWKTYGTLSPKRDNVILYPTSYGAHHTDIEWLVDVRHCLDPSRYFIVIPNMMTNGLSSSPSNTPDFPQVTTFDNVMLQRQMLVELFGIDRLKLVYGWSMGAQQAYHWGALFGEAVERIVVNCGSAKTAPHNFVFLEGIRTTLQAAATPQQGLRAMGRIYAGWALSQTFYRREMWRGLGFDSLEDFLVRSWEANFLRRDRDDLLAQLFTWQHGDISANDLYRGDLQMALAGIKAKVLLMPSATDLYFQTDDNREELPHLKYGKLVEIPSVWGHRAGNPRDNSEDAAFIDAQVEALLND</sequence>
<evidence type="ECO:0000313" key="2">
    <source>
        <dbReference type="EMBL" id="MCC8429174.1"/>
    </source>
</evidence>